<gene>
    <name evidence="9" type="ORF">GCM10011273_04780</name>
</gene>
<dbReference type="GO" id="GO:0106300">
    <property type="term" value="P:protein-DNA covalent cross-linking repair"/>
    <property type="evidence" value="ECO:0007669"/>
    <property type="project" value="InterPro"/>
</dbReference>
<comment type="caution">
    <text evidence="9">The sequence shown here is derived from an EMBL/GenBank/DDBJ whole genome shotgun (WGS) entry which is preliminary data.</text>
</comment>
<accession>A0A918UNJ9</accession>
<reference evidence="9" key="1">
    <citation type="journal article" date="2014" name="Int. J. Syst. Evol. Microbiol.">
        <title>Complete genome sequence of Corynebacterium casei LMG S-19264T (=DSM 44701T), isolated from a smear-ripened cheese.</title>
        <authorList>
            <consortium name="US DOE Joint Genome Institute (JGI-PGF)"/>
            <person name="Walter F."/>
            <person name="Albersmeier A."/>
            <person name="Kalinowski J."/>
            <person name="Ruckert C."/>
        </authorList>
    </citation>
    <scope>NUCLEOTIDE SEQUENCE</scope>
    <source>
        <strain evidence="9">KCTC 32296</strain>
    </source>
</reference>
<evidence type="ECO:0000256" key="1">
    <source>
        <dbReference type="ARBA" id="ARBA00008136"/>
    </source>
</evidence>
<dbReference type="GO" id="GO:0006508">
    <property type="term" value="P:proteolysis"/>
    <property type="evidence" value="ECO:0007669"/>
    <property type="project" value="UniProtKB-KW"/>
</dbReference>
<dbReference type="EMBL" id="BMZB01000001">
    <property type="protein sequence ID" value="GGZ22935.1"/>
    <property type="molecule type" value="Genomic_DNA"/>
</dbReference>
<dbReference type="SUPFAM" id="SSF143081">
    <property type="entry name" value="BB1717-like"/>
    <property type="match status" value="1"/>
</dbReference>
<evidence type="ECO:0000256" key="4">
    <source>
        <dbReference type="ARBA" id="ARBA00022801"/>
    </source>
</evidence>
<evidence type="ECO:0000256" key="7">
    <source>
        <dbReference type="ARBA" id="ARBA00023239"/>
    </source>
</evidence>
<dbReference type="GO" id="GO:0003697">
    <property type="term" value="F:single-stranded DNA binding"/>
    <property type="evidence" value="ECO:0007669"/>
    <property type="project" value="InterPro"/>
</dbReference>
<dbReference type="InterPro" id="IPR003738">
    <property type="entry name" value="SRAP"/>
</dbReference>
<dbReference type="EC" id="3.4.-.-" evidence="8"/>
<dbReference type="Pfam" id="PF02586">
    <property type="entry name" value="SRAP"/>
    <property type="match status" value="1"/>
</dbReference>
<keyword evidence="3" id="KW-0227">DNA damage</keyword>
<dbReference type="PANTHER" id="PTHR13604">
    <property type="entry name" value="DC12-RELATED"/>
    <property type="match status" value="1"/>
</dbReference>
<dbReference type="RefSeq" id="WP_189484758.1">
    <property type="nucleotide sequence ID" value="NZ_BMZB01000001.1"/>
</dbReference>
<proteinExistence type="inferred from homology"/>
<organism evidence="9 10">
    <name type="scientific">Asticcacaulis endophyticus</name>
    <dbReference type="NCBI Taxonomy" id="1395890"/>
    <lineage>
        <taxon>Bacteria</taxon>
        <taxon>Pseudomonadati</taxon>
        <taxon>Pseudomonadota</taxon>
        <taxon>Alphaproteobacteria</taxon>
        <taxon>Caulobacterales</taxon>
        <taxon>Caulobacteraceae</taxon>
        <taxon>Asticcacaulis</taxon>
    </lineage>
</organism>
<evidence type="ECO:0000256" key="2">
    <source>
        <dbReference type="ARBA" id="ARBA00022670"/>
    </source>
</evidence>
<keyword evidence="2 8" id="KW-0645">Protease</keyword>
<dbReference type="AlphaFoldDB" id="A0A918UNJ9"/>
<protein>
    <recommendedName>
        <fullName evidence="8">Abasic site processing protein</fullName>
        <ecNumber evidence="8">3.4.-.-</ecNumber>
    </recommendedName>
</protein>
<keyword evidence="4 8" id="KW-0378">Hydrolase</keyword>
<dbReference type="PANTHER" id="PTHR13604:SF0">
    <property type="entry name" value="ABASIC SITE PROCESSING PROTEIN HMCES"/>
    <property type="match status" value="1"/>
</dbReference>
<keyword evidence="5" id="KW-0190">Covalent protein-DNA linkage</keyword>
<sequence>MCGRFKRHSKFWERIFEILSMTAPAPDVSGDDEIRPTDLYPIIGARPEGYAVGPARWSLIPRSHVGPIKEFKLTTFNARIETAATSKVFETPWRKRHCLVPADAFWEWSGDKGQKQKWQITRADNHPLMFAGLWDRTESTDGPVTSFTLLTRPAGEDMAPIHTREPVILHPDQWRDWLDLNSLPDLSQPAKASTFRALAVTTSGSLL</sequence>
<evidence type="ECO:0000256" key="3">
    <source>
        <dbReference type="ARBA" id="ARBA00022763"/>
    </source>
</evidence>
<name>A0A918UNJ9_9CAUL</name>
<reference evidence="9" key="2">
    <citation type="submission" date="2020-09" db="EMBL/GenBank/DDBJ databases">
        <authorList>
            <person name="Sun Q."/>
            <person name="Kim S."/>
        </authorList>
    </citation>
    <scope>NUCLEOTIDE SEQUENCE</scope>
    <source>
        <strain evidence="9">KCTC 32296</strain>
    </source>
</reference>
<evidence type="ECO:0000256" key="8">
    <source>
        <dbReference type="RuleBase" id="RU364100"/>
    </source>
</evidence>
<evidence type="ECO:0000256" key="5">
    <source>
        <dbReference type="ARBA" id="ARBA00023124"/>
    </source>
</evidence>
<evidence type="ECO:0000313" key="9">
    <source>
        <dbReference type="EMBL" id="GGZ22935.1"/>
    </source>
</evidence>
<keyword evidence="6" id="KW-0238">DNA-binding</keyword>
<evidence type="ECO:0000256" key="6">
    <source>
        <dbReference type="ARBA" id="ARBA00023125"/>
    </source>
</evidence>
<comment type="similarity">
    <text evidence="1 8">Belongs to the SOS response-associated peptidase family.</text>
</comment>
<keyword evidence="7" id="KW-0456">Lyase</keyword>
<dbReference type="Gene3D" id="3.90.1680.10">
    <property type="entry name" value="SOS response associated peptidase-like"/>
    <property type="match status" value="1"/>
</dbReference>
<dbReference type="Proteomes" id="UP000662572">
    <property type="component" value="Unassembled WGS sequence"/>
</dbReference>
<keyword evidence="10" id="KW-1185">Reference proteome</keyword>
<evidence type="ECO:0000313" key="10">
    <source>
        <dbReference type="Proteomes" id="UP000662572"/>
    </source>
</evidence>
<dbReference type="GO" id="GO:0008233">
    <property type="term" value="F:peptidase activity"/>
    <property type="evidence" value="ECO:0007669"/>
    <property type="project" value="UniProtKB-KW"/>
</dbReference>
<dbReference type="InterPro" id="IPR036590">
    <property type="entry name" value="SRAP-like"/>
</dbReference>
<dbReference type="GO" id="GO:0016829">
    <property type="term" value="F:lyase activity"/>
    <property type="evidence" value="ECO:0007669"/>
    <property type="project" value="UniProtKB-KW"/>
</dbReference>